<reference evidence="2 3" key="1">
    <citation type="submission" date="2019-04" db="EMBL/GenBank/DDBJ databases">
        <title>Psychroflexus halotolerans sp. nov., isolated from a marine solar saltern.</title>
        <authorList>
            <person name="Feng X."/>
        </authorList>
    </citation>
    <scope>NUCLEOTIDE SEQUENCE [LARGE SCALE GENOMIC DNA]</scope>
    <source>
        <strain evidence="2 3">WDS2C27</strain>
    </source>
</reference>
<dbReference type="RefSeq" id="WP_138932356.1">
    <property type="nucleotide sequence ID" value="NZ_SWMU01000003.1"/>
</dbReference>
<proteinExistence type="predicted"/>
<dbReference type="InterPro" id="IPR025635">
    <property type="entry name" value="DUF4293"/>
</dbReference>
<dbReference type="EMBL" id="SWMU01000003">
    <property type="protein sequence ID" value="TKS56240.1"/>
    <property type="molecule type" value="Genomic_DNA"/>
</dbReference>
<protein>
    <submittedName>
        <fullName evidence="2">DUF4293 family protein</fullName>
    </submittedName>
</protein>
<evidence type="ECO:0000313" key="2">
    <source>
        <dbReference type="EMBL" id="TKS56240.1"/>
    </source>
</evidence>
<name>A0A4U5TPY3_9FLAO</name>
<sequence length="135" mass="15511">MIQRIQSIYLFVVILSNILAAIFLGNKLDKMASFIEAFKLEYVVFFVLITLLSLWGLLTYKKRGFQLKVGRLNLFLNFVALGFLTYWLLILPGEIHFSKKGIGLIIPVISIVFIVLAQKAIKRDDELVKSADRFR</sequence>
<keyword evidence="3" id="KW-1185">Reference proteome</keyword>
<evidence type="ECO:0000313" key="3">
    <source>
        <dbReference type="Proteomes" id="UP000306552"/>
    </source>
</evidence>
<feature type="transmembrane region" description="Helical" evidence="1">
    <location>
        <begin position="102"/>
        <end position="121"/>
    </location>
</feature>
<dbReference type="Proteomes" id="UP000306552">
    <property type="component" value="Unassembled WGS sequence"/>
</dbReference>
<organism evidence="2 3">
    <name type="scientific">Mesohalobacter halotolerans</name>
    <dbReference type="NCBI Taxonomy" id="1883405"/>
    <lineage>
        <taxon>Bacteria</taxon>
        <taxon>Pseudomonadati</taxon>
        <taxon>Bacteroidota</taxon>
        <taxon>Flavobacteriia</taxon>
        <taxon>Flavobacteriales</taxon>
        <taxon>Flavobacteriaceae</taxon>
        <taxon>Mesohalobacter</taxon>
    </lineage>
</organism>
<dbReference type="AlphaFoldDB" id="A0A4U5TPY3"/>
<accession>A0A4U5TPY3</accession>
<evidence type="ECO:0000256" key="1">
    <source>
        <dbReference type="SAM" id="Phobius"/>
    </source>
</evidence>
<keyword evidence="1" id="KW-1133">Transmembrane helix</keyword>
<dbReference type="Pfam" id="PF14126">
    <property type="entry name" value="DUF4293"/>
    <property type="match status" value="1"/>
</dbReference>
<feature type="transmembrane region" description="Helical" evidence="1">
    <location>
        <begin position="40"/>
        <end position="60"/>
    </location>
</feature>
<dbReference type="OrthoDB" id="594989at2"/>
<feature type="transmembrane region" description="Helical" evidence="1">
    <location>
        <begin position="72"/>
        <end position="90"/>
    </location>
</feature>
<feature type="transmembrane region" description="Helical" evidence="1">
    <location>
        <begin position="7"/>
        <end position="28"/>
    </location>
</feature>
<keyword evidence="1" id="KW-0472">Membrane</keyword>
<comment type="caution">
    <text evidence="2">The sequence shown here is derived from an EMBL/GenBank/DDBJ whole genome shotgun (WGS) entry which is preliminary data.</text>
</comment>
<keyword evidence="1" id="KW-0812">Transmembrane</keyword>
<gene>
    <name evidence="2" type="ORF">FCN74_09555</name>
</gene>